<proteinExistence type="predicted"/>
<sequence length="401" mass="43855">MKLRSVFSPFLVAAWTVYLKEVRENLRDKRTVINALITGPLLGPILFGLIFSFTLQRQLADADKPLPVPVMGAAYAPHLVQALEAQGMVVKPAPRNAAAAIRAHRAQVVLVIPPDYDRAWNAGEPAGVELYYDSSRQGSHTPVTRLKRMLRTYAGVIVAQRLFARGISPLILRPVVPEDRDQATPQSRSALMFSILPYFFVLTVFLGGMYLAIDTTAGERERQSLEPLLVNPVSRDAILYGKLSATVSFALISLALSIVAFSVVGHFLPVEKLDVILDLGPRFALFVLLLMLPLVVLLATLETIVAAFAKSYREAQTYLSILMLVPVIPSLLLSVMPLKAQTWMYAVPLLGQQFGIMDLMRGEAVSGTELMACLIGTSLAAMLALLLARELYASERLAVSA</sequence>
<dbReference type="GO" id="GO:0140359">
    <property type="term" value="F:ABC-type transporter activity"/>
    <property type="evidence" value="ECO:0007669"/>
    <property type="project" value="InterPro"/>
</dbReference>
<feature type="transmembrane region" description="Helical" evidence="5">
    <location>
        <begin position="283"/>
        <end position="309"/>
    </location>
</feature>
<accession>T1C9C6</accession>
<evidence type="ECO:0000256" key="3">
    <source>
        <dbReference type="ARBA" id="ARBA00022989"/>
    </source>
</evidence>
<feature type="transmembrane region" description="Helical" evidence="5">
    <location>
        <begin position="364"/>
        <end position="388"/>
    </location>
</feature>
<evidence type="ECO:0000256" key="5">
    <source>
        <dbReference type="SAM" id="Phobius"/>
    </source>
</evidence>
<evidence type="ECO:0000256" key="2">
    <source>
        <dbReference type="ARBA" id="ARBA00022692"/>
    </source>
</evidence>
<dbReference type="PANTHER" id="PTHR43471">
    <property type="entry name" value="ABC TRANSPORTER PERMEASE"/>
    <property type="match status" value="1"/>
</dbReference>
<keyword evidence="2 5" id="KW-0812">Transmembrane</keyword>
<keyword evidence="4 5" id="KW-0472">Membrane</keyword>
<reference evidence="7" key="2">
    <citation type="journal article" date="2014" name="ISME J.">
        <title>Microbial stratification in low pH oxic and suboxic macroscopic growths along an acid mine drainage.</title>
        <authorList>
            <person name="Mendez-Garcia C."/>
            <person name="Mesa V."/>
            <person name="Sprenger R.R."/>
            <person name="Richter M."/>
            <person name="Diez M.S."/>
            <person name="Solano J."/>
            <person name="Bargiela R."/>
            <person name="Golyshina O.V."/>
            <person name="Manteca A."/>
            <person name="Ramos J.L."/>
            <person name="Gallego J.R."/>
            <person name="Llorente I."/>
            <person name="Martins Dos Santos V.A."/>
            <person name="Jensen O.N."/>
            <person name="Pelaez A.I."/>
            <person name="Sanchez J."/>
            <person name="Ferrer M."/>
        </authorList>
    </citation>
    <scope>NUCLEOTIDE SEQUENCE</scope>
</reference>
<gene>
    <name evidence="7" type="ORF">B1B_00931</name>
</gene>
<name>T1C9C6_9ZZZZ</name>
<comment type="caution">
    <text evidence="7">The sequence shown here is derived from an EMBL/GenBank/DDBJ whole genome shotgun (WGS) entry which is preliminary data.</text>
</comment>
<dbReference type="GO" id="GO:0016020">
    <property type="term" value="C:membrane"/>
    <property type="evidence" value="ECO:0007669"/>
    <property type="project" value="UniProtKB-SubCell"/>
</dbReference>
<dbReference type="AlphaFoldDB" id="T1C9C6"/>
<keyword evidence="3 5" id="KW-1133">Transmembrane helix</keyword>
<comment type="subcellular location">
    <subcellularLocation>
        <location evidence="1">Membrane</location>
        <topology evidence="1">Multi-pass membrane protein</topology>
    </subcellularLocation>
</comment>
<dbReference type="InterPro" id="IPR013525">
    <property type="entry name" value="ABC2_TM"/>
</dbReference>
<evidence type="ECO:0000256" key="1">
    <source>
        <dbReference type="ARBA" id="ARBA00004141"/>
    </source>
</evidence>
<feature type="transmembrane region" description="Helical" evidence="5">
    <location>
        <begin position="192"/>
        <end position="213"/>
    </location>
</feature>
<evidence type="ECO:0000313" key="7">
    <source>
        <dbReference type="EMBL" id="EQD77693.1"/>
    </source>
</evidence>
<reference evidence="7" key="1">
    <citation type="submission" date="2013-08" db="EMBL/GenBank/DDBJ databases">
        <authorList>
            <person name="Mendez C."/>
            <person name="Richter M."/>
            <person name="Ferrer M."/>
            <person name="Sanchez J."/>
        </authorList>
    </citation>
    <scope>NUCLEOTIDE SEQUENCE</scope>
</reference>
<organism evidence="7">
    <name type="scientific">mine drainage metagenome</name>
    <dbReference type="NCBI Taxonomy" id="410659"/>
    <lineage>
        <taxon>unclassified sequences</taxon>
        <taxon>metagenomes</taxon>
        <taxon>ecological metagenomes</taxon>
    </lineage>
</organism>
<feature type="domain" description="ABC-2 type transporter transmembrane" evidence="6">
    <location>
        <begin position="41"/>
        <end position="385"/>
    </location>
</feature>
<feature type="transmembrane region" description="Helical" evidence="5">
    <location>
        <begin position="35"/>
        <end position="55"/>
    </location>
</feature>
<dbReference type="EMBL" id="AUZY01000682">
    <property type="protein sequence ID" value="EQD77693.1"/>
    <property type="molecule type" value="Genomic_DNA"/>
</dbReference>
<protein>
    <submittedName>
        <fullName evidence="7">ABC transporter sodium permease</fullName>
    </submittedName>
</protein>
<evidence type="ECO:0000259" key="6">
    <source>
        <dbReference type="Pfam" id="PF12698"/>
    </source>
</evidence>
<feature type="transmembrane region" description="Helical" evidence="5">
    <location>
        <begin position="321"/>
        <end position="344"/>
    </location>
</feature>
<evidence type="ECO:0000256" key="4">
    <source>
        <dbReference type="ARBA" id="ARBA00023136"/>
    </source>
</evidence>
<dbReference type="Pfam" id="PF12698">
    <property type="entry name" value="ABC2_membrane_3"/>
    <property type="match status" value="1"/>
</dbReference>
<feature type="transmembrane region" description="Helical" evidence="5">
    <location>
        <begin position="243"/>
        <end position="263"/>
    </location>
</feature>
<dbReference type="PANTHER" id="PTHR43471:SF3">
    <property type="entry name" value="ABC TRANSPORTER PERMEASE PROTEIN NATB"/>
    <property type="match status" value="1"/>
</dbReference>